<organism evidence="8 9">
    <name type="scientific">Kineobactrum salinum</name>
    <dbReference type="NCBI Taxonomy" id="2708301"/>
    <lineage>
        <taxon>Bacteria</taxon>
        <taxon>Pseudomonadati</taxon>
        <taxon>Pseudomonadota</taxon>
        <taxon>Gammaproteobacteria</taxon>
        <taxon>Cellvibrionales</taxon>
        <taxon>Halieaceae</taxon>
        <taxon>Kineobactrum</taxon>
    </lineage>
</organism>
<keyword evidence="2 5" id="KW-0547">Nucleotide-binding</keyword>
<name>A0A6C0U684_9GAMM</name>
<dbReference type="PANTHER" id="PTHR43289">
    <property type="entry name" value="MITOGEN-ACTIVATED PROTEIN KINASE KINASE KINASE 20-RELATED"/>
    <property type="match status" value="1"/>
</dbReference>
<proteinExistence type="predicted"/>
<dbReference type="PROSITE" id="PS50011">
    <property type="entry name" value="PROTEIN_KINASE_DOM"/>
    <property type="match status" value="1"/>
</dbReference>
<keyword evidence="4 5" id="KW-0067">ATP-binding</keyword>
<protein>
    <submittedName>
        <fullName evidence="8">Serine/threonine protein kinase</fullName>
    </submittedName>
</protein>
<dbReference type="PROSITE" id="PS00108">
    <property type="entry name" value="PROTEIN_KINASE_ST"/>
    <property type="match status" value="1"/>
</dbReference>
<dbReference type="InterPro" id="IPR017441">
    <property type="entry name" value="Protein_kinase_ATP_BS"/>
</dbReference>
<dbReference type="AlphaFoldDB" id="A0A6C0U684"/>
<dbReference type="Gene3D" id="1.10.510.10">
    <property type="entry name" value="Transferase(Phosphotransferase) domain 1"/>
    <property type="match status" value="1"/>
</dbReference>
<dbReference type="RefSeq" id="WP_163495881.1">
    <property type="nucleotide sequence ID" value="NZ_CP048711.1"/>
</dbReference>
<dbReference type="InterPro" id="IPR008271">
    <property type="entry name" value="Ser/Thr_kinase_AS"/>
</dbReference>
<keyword evidence="8" id="KW-0723">Serine/threonine-protein kinase</keyword>
<feature type="region of interest" description="Disordered" evidence="6">
    <location>
        <begin position="1"/>
        <end position="23"/>
    </location>
</feature>
<sequence length="455" mass="50831">MDDAVDNHATLVREQPDGSDDHQELLPGTVLNGRFIIEHLLGRGGMGAVYRARDQRKEEAGDRHPWVALKVLSRRFRDDARMAVALQREARKAQELAHPNIATVYDFDRDGDVVYLTMAELDGQPLDQLIAANPSGLSRAQALPIISGLCQGLAYAHARGIIHADFKPANIFVTQSGEVRILDFGIARAVPVIHDGSMPDSVNPAGETHFYAGDLSALTPSYAALETFAGEESYPADDVYALAIVCYQVLTGRHPFDSMPAPEAARRRLRPRPVRGLRRHEWRSIKRGLAFERNGRPRDAAAFLRAFKGTSRLQVAAGIAVAAGLLVLGWEGYKEWDHRSRLAPAIAFDQLAQEKRRQIEHLLDESIVLRYENDRTTALARYREAYALHPRNRWVTDEMEEVLQEMSAAVLDLPTDTVAIRELLAQVEQVMATDAFLASREELLELRQALRRALD</sequence>
<feature type="compositionally biased region" description="Basic and acidic residues" evidence="6">
    <location>
        <begin position="14"/>
        <end position="23"/>
    </location>
</feature>
<dbReference type="PANTHER" id="PTHR43289:SF6">
    <property type="entry name" value="SERINE_THREONINE-PROTEIN KINASE NEKL-3"/>
    <property type="match status" value="1"/>
</dbReference>
<evidence type="ECO:0000313" key="9">
    <source>
        <dbReference type="Proteomes" id="UP000477680"/>
    </source>
</evidence>
<feature type="binding site" evidence="5">
    <location>
        <position position="70"/>
    </location>
    <ligand>
        <name>ATP</name>
        <dbReference type="ChEBI" id="CHEBI:30616"/>
    </ligand>
</feature>
<evidence type="ECO:0000313" key="8">
    <source>
        <dbReference type="EMBL" id="QIB66447.1"/>
    </source>
</evidence>
<evidence type="ECO:0000256" key="5">
    <source>
        <dbReference type="PROSITE-ProRule" id="PRU10141"/>
    </source>
</evidence>
<dbReference type="GO" id="GO:0004674">
    <property type="term" value="F:protein serine/threonine kinase activity"/>
    <property type="evidence" value="ECO:0007669"/>
    <property type="project" value="UniProtKB-KW"/>
</dbReference>
<dbReference type="GO" id="GO:0005524">
    <property type="term" value="F:ATP binding"/>
    <property type="evidence" value="ECO:0007669"/>
    <property type="project" value="UniProtKB-UniRule"/>
</dbReference>
<dbReference type="Gene3D" id="3.30.200.20">
    <property type="entry name" value="Phosphorylase Kinase, domain 1"/>
    <property type="match status" value="1"/>
</dbReference>
<keyword evidence="9" id="KW-1185">Reference proteome</keyword>
<evidence type="ECO:0000256" key="4">
    <source>
        <dbReference type="ARBA" id="ARBA00022840"/>
    </source>
</evidence>
<dbReference type="CDD" id="cd14014">
    <property type="entry name" value="STKc_PknB_like"/>
    <property type="match status" value="1"/>
</dbReference>
<accession>A0A6C0U684</accession>
<reference evidence="8 9" key="1">
    <citation type="submission" date="2020-02" db="EMBL/GenBank/DDBJ databases">
        <title>Genome sequencing for Kineobactrum sp. M2.</title>
        <authorList>
            <person name="Park S.-J."/>
        </authorList>
    </citation>
    <scope>NUCLEOTIDE SEQUENCE [LARGE SCALE GENOMIC DNA]</scope>
    <source>
        <strain evidence="8 9">M2</strain>
    </source>
</reference>
<dbReference type="KEGG" id="kim:G3T16_14615"/>
<evidence type="ECO:0000256" key="6">
    <source>
        <dbReference type="SAM" id="MobiDB-lite"/>
    </source>
</evidence>
<evidence type="ECO:0000256" key="1">
    <source>
        <dbReference type="ARBA" id="ARBA00022679"/>
    </source>
</evidence>
<dbReference type="Proteomes" id="UP000477680">
    <property type="component" value="Chromosome"/>
</dbReference>
<keyword evidence="1" id="KW-0808">Transferase</keyword>
<dbReference type="PROSITE" id="PS00107">
    <property type="entry name" value="PROTEIN_KINASE_ATP"/>
    <property type="match status" value="1"/>
</dbReference>
<dbReference type="InterPro" id="IPR000719">
    <property type="entry name" value="Prot_kinase_dom"/>
</dbReference>
<dbReference type="SUPFAM" id="SSF56112">
    <property type="entry name" value="Protein kinase-like (PK-like)"/>
    <property type="match status" value="1"/>
</dbReference>
<feature type="domain" description="Protein kinase" evidence="7">
    <location>
        <begin position="35"/>
        <end position="308"/>
    </location>
</feature>
<evidence type="ECO:0000256" key="2">
    <source>
        <dbReference type="ARBA" id="ARBA00022741"/>
    </source>
</evidence>
<dbReference type="EMBL" id="CP048711">
    <property type="protein sequence ID" value="QIB66447.1"/>
    <property type="molecule type" value="Genomic_DNA"/>
</dbReference>
<evidence type="ECO:0000256" key="3">
    <source>
        <dbReference type="ARBA" id="ARBA00022777"/>
    </source>
</evidence>
<gene>
    <name evidence="8" type="ORF">G3T16_14615</name>
</gene>
<keyword evidence="3 8" id="KW-0418">Kinase</keyword>
<evidence type="ECO:0000259" key="7">
    <source>
        <dbReference type="PROSITE" id="PS50011"/>
    </source>
</evidence>
<dbReference type="Pfam" id="PF00069">
    <property type="entry name" value="Pkinase"/>
    <property type="match status" value="1"/>
</dbReference>
<dbReference type="InterPro" id="IPR011009">
    <property type="entry name" value="Kinase-like_dom_sf"/>
</dbReference>